<dbReference type="PANTHER" id="PTHR43849:SF2">
    <property type="entry name" value="BLL3936 PROTEIN"/>
    <property type="match status" value="1"/>
</dbReference>
<feature type="transmembrane region" description="Helical" evidence="1">
    <location>
        <begin position="64"/>
        <end position="80"/>
    </location>
</feature>
<dbReference type="Pfam" id="PF06808">
    <property type="entry name" value="DctM"/>
    <property type="match status" value="1"/>
</dbReference>
<dbReference type="EMBL" id="FNPD01000003">
    <property type="protein sequence ID" value="SDX81142.1"/>
    <property type="molecule type" value="Genomic_DNA"/>
</dbReference>
<gene>
    <name evidence="3" type="ORF">SAMN03080603_00750</name>
</gene>
<feature type="domain" description="TRAP C4-dicarboxylate transport system permease DctM subunit" evidence="2">
    <location>
        <begin position="133"/>
        <end position="569"/>
    </location>
</feature>
<keyword evidence="1" id="KW-0472">Membrane</keyword>
<feature type="transmembrane region" description="Helical" evidence="1">
    <location>
        <begin position="189"/>
        <end position="212"/>
    </location>
</feature>
<dbReference type="InterPro" id="IPR010656">
    <property type="entry name" value="DctM"/>
</dbReference>
<feature type="transmembrane region" description="Helical" evidence="1">
    <location>
        <begin position="92"/>
        <end position="109"/>
    </location>
</feature>
<feature type="transmembrane region" description="Helical" evidence="1">
    <location>
        <begin position="545"/>
        <end position="565"/>
    </location>
</feature>
<feature type="transmembrane region" description="Helical" evidence="1">
    <location>
        <begin position="384"/>
        <end position="400"/>
    </location>
</feature>
<keyword evidence="1" id="KW-0812">Transmembrane</keyword>
<feature type="transmembrane region" description="Helical" evidence="1">
    <location>
        <begin position="115"/>
        <end position="136"/>
    </location>
</feature>
<reference evidence="4" key="1">
    <citation type="submission" date="2016-10" db="EMBL/GenBank/DDBJ databases">
        <authorList>
            <person name="Varghese N."/>
            <person name="Submissions S."/>
        </authorList>
    </citation>
    <scope>NUCLEOTIDE SEQUENCE [LARGE SCALE GENOMIC DNA]</scope>
    <source>
        <strain evidence="4">DSM 13490</strain>
    </source>
</reference>
<sequence>MVDNKLQDQVIDLNEVIRQYDTESRYRTLKGWQNYFILVIAVAMSLFHLYTAGFGLLLAMKQRAVHLAFVLFLTFLMYPATKKSPSDKIPWYDFILATVAAYSVLYMVIHFNELIMRAGLPTTMDIFIGFLGIGMLLEATRRVSNPVLPILAIISIIYCYFGRYFPALFAHRGFNTARIINHMYLGTEGVFGVPISVSATFVFMFILFGSILQETGMGKFVIDLALAIAGKSTGGPAKVAVLSSGIMGTISGSSVANVCTTGTFTIPLMKSIGYKPYFAAAVEAVSSTGGQIMPPIMGAAAFIMAEFLGVPYIKVALAAIIPALLYYAAVIIQVHLEATRLGLLGLPKERLPELWKLLRAKGHLLIPLFAIIYFLVAGYTPMKAAYYGVLTTIAVSFISKETRLTFPKLIDGLANGAKGSLGVACACGTVGIIVGMATLTGLGLRIASLIITISKGNLLITLLLTMVTCILLGAGLPTTANFIVTSTIAAPALLQLGVAPIAAYMFVLYFGIAADLSPPVALAAYAGAGIAGSEPMKTGVTAVKLALAGFLVPYIYVMNPMLVLVDVTPIPFVLAIATAMMGVFLLGMSTIGYYKAQIPFWLRSIIFCGAISLLKPGLYSDTFGLAVMIFTIFFQKRRALKIN</sequence>
<evidence type="ECO:0000313" key="3">
    <source>
        <dbReference type="EMBL" id="SDX81142.1"/>
    </source>
</evidence>
<evidence type="ECO:0000259" key="2">
    <source>
        <dbReference type="Pfam" id="PF06808"/>
    </source>
</evidence>
<dbReference type="AlphaFoldDB" id="A0A1H3EQX1"/>
<feature type="transmembrane region" description="Helical" evidence="1">
    <location>
        <begin position="572"/>
        <end position="594"/>
    </location>
</feature>
<feature type="transmembrane region" description="Helical" evidence="1">
    <location>
        <begin position="421"/>
        <end position="446"/>
    </location>
</feature>
<keyword evidence="4" id="KW-1185">Reference proteome</keyword>
<dbReference type="InterPro" id="IPR011853">
    <property type="entry name" value="TRAP_DctM-Dct_fused"/>
</dbReference>
<feature type="transmembrane region" description="Helical" evidence="1">
    <location>
        <begin position="277"/>
        <end position="303"/>
    </location>
</feature>
<dbReference type="NCBIfam" id="TIGR02123">
    <property type="entry name" value="TRAP_fused"/>
    <property type="match status" value="1"/>
</dbReference>
<organism evidence="3 4">
    <name type="scientific">Acetomicrobium thermoterrenum DSM 13490</name>
    <dbReference type="NCBI Taxonomy" id="1120987"/>
    <lineage>
        <taxon>Bacteria</taxon>
        <taxon>Thermotogati</taxon>
        <taxon>Synergistota</taxon>
        <taxon>Synergistia</taxon>
        <taxon>Synergistales</taxon>
        <taxon>Acetomicrobiaceae</taxon>
        <taxon>Acetomicrobium</taxon>
    </lineage>
</organism>
<evidence type="ECO:0000256" key="1">
    <source>
        <dbReference type="SAM" id="Phobius"/>
    </source>
</evidence>
<dbReference type="Proteomes" id="UP000199266">
    <property type="component" value="Unassembled WGS sequence"/>
</dbReference>
<feature type="transmembrane region" description="Helical" evidence="1">
    <location>
        <begin position="488"/>
        <end position="512"/>
    </location>
</feature>
<protein>
    <submittedName>
        <fullName evidence="3">TRAP transporter, 4TM/12TM fusion protein</fullName>
    </submittedName>
</protein>
<feature type="transmembrane region" description="Helical" evidence="1">
    <location>
        <begin position="600"/>
        <end position="633"/>
    </location>
</feature>
<feature type="transmembrane region" description="Helical" evidence="1">
    <location>
        <begin position="357"/>
        <end position="378"/>
    </location>
</feature>
<dbReference type="RefSeq" id="WP_091460687.1">
    <property type="nucleotide sequence ID" value="NZ_FNPD01000003.1"/>
</dbReference>
<keyword evidence="1" id="KW-1133">Transmembrane helix</keyword>
<name>A0A1H3EQX1_9BACT</name>
<feature type="transmembrane region" description="Helical" evidence="1">
    <location>
        <begin position="315"/>
        <end position="336"/>
    </location>
</feature>
<evidence type="ECO:0000313" key="4">
    <source>
        <dbReference type="Proteomes" id="UP000199266"/>
    </source>
</evidence>
<accession>A0A1H3EQX1</accession>
<dbReference type="PANTHER" id="PTHR43849">
    <property type="entry name" value="BLL3936 PROTEIN"/>
    <property type="match status" value="1"/>
</dbReference>
<feature type="transmembrane region" description="Helical" evidence="1">
    <location>
        <begin position="35"/>
        <end position="58"/>
    </location>
</feature>
<feature type="transmembrane region" description="Helical" evidence="1">
    <location>
        <begin position="148"/>
        <end position="169"/>
    </location>
</feature>
<feature type="transmembrane region" description="Helical" evidence="1">
    <location>
        <begin position="458"/>
        <end position="476"/>
    </location>
</feature>
<proteinExistence type="predicted"/>